<comment type="caution">
    <text evidence="1">The sequence shown here is derived from an EMBL/GenBank/DDBJ whole genome shotgun (WGS) entry which is preliminary data.</text>
</comment>
<evidence type="ECO:0000313" key="1">
    <source>
        <dbReference type="EMBL" id="KAI2389224.1"/>
    </source>
</evidence>
<reference evidence="1" key="1">
    <citation type="journal article" date="2022" name="bioRxiv">
        <title>Population genetic analysis of Ophidiomyces ophidiicola, the causative agent of snake fungal disease, indicates recent introductions to the USA.</title>
        <authorList>
            <person name="Ladner J.T."/>
            <person name="Palmer J.M."/>
            <person name="Ettinger C.L."/>
            <person name="Stajich J.E."/>
            <person name="Farrell T.M."/>
            <person name="Glorioso B.M."/>
            <person name="Lawson B."/>
            <person name="Price S.J."/>
            <person name="Stengle A.G."/>
            <person name="Grear D.A."/>
            <person name="Lorch J.M."/>
        </authorList>
    </citation>
    <scope>NUCLEOTIDE SEQUENCE</scope>
    <source>
        <strain evidence="1">NWHC 24266-5</strain>
    </source>
</reference>
<gene>
    <name evidence="1" type="ORF">LOY88_002190</name>
</gene>
<protein>
    <submittedName>
        <fullName evidence="1">Uncharacterized protein</fullName>
    </submittedName>
</protein>
<name>A0ACB8V092_9EURO</name>
<sequence>MESVRKFTIAARRANSSILEPYEPDTAEYTYVASAINLALSMLANDRSRDLLVTIALMLDARALDPKIFGEDKASAEQHVDWFLNQLQRRFPPVIIDDTITNLDCLGFHPRIPWDGKLEEFMFHMQGVHLNGRRVQAMVNAGQKNSEMAKQNFRDFQFLFSTTIVHEAGPHLLVTWLGRGRPATPKEMAVPGYGSPLFPGESGRFFELNVFGGTTEYYRDSNQDDCQTGVPYQLDIDGWAWRINPDVINKLCMYDITFPFARIGPRVNRLTMHSMGRDPTNSSEVVSRYHTVMAVHGIPDPQLRFLASHSVHLSDLKLIPNNPSTRLIAIA</sequence>
<accession>A0ACB8V092</accession>
<dbReference type="EMBL" id="JALBCA010000025">
    <property type="protein sequence ID" value="KAI2389224.1"/>
    <property type="molecule type" value="Genomic_DNA"/>
</dbReference>
<organism evidence="1">
    <name type="scientific">Ophidiomyces ophidiicola</name>
    <dbReference type="NCBI Taxonomy" id="1387563"/>
    <lineage>
        <taxon>Eukaryota</taxon>
        <taxon>Fungi</taxon>
        <taxon>Dikarya</taxon>
        <taxon>Ascomycota</taxon>
        <taxon>Pezizomycotina</taxon>
        <taxon>Eurotiomycetes</taxon>
        <taxon>Eurotiomycetidae</taxon>
        <taxon>Onygenales</taxon>
        <taxon>Onygenaceae</taxon>
        <taxon>Ophidiomyces</taxon>
    </lineage>
</organism>
<proteinExistence type="predicted"/>